<feature type="domain" description="SAM" evidence="3">
    <location>
        <begin position="608"/>
        <end position="664"/>
    </location>
</feature>
<keyword evidence="5" id="KW-1185">Reference proteome</keyword>
<dbReference type="InterPro" id="IPR013761">
    <property type="entry name" value="SAM/pointed_sf"/>
</dbReference>
<accession>A0A8S4N3H1</accession>
<feature type="compositionally biased region" description="Low complexity" evidence="2">
    <location>
        <begin position="379"/>
        <end position="389"/>
    </location>
</feature>
<name>A0A8S4N3H1_OWEFU</name>
<evidence type="ECO:0000256" key="2">
    <source>
        <dbReference type="SAM" id="MobiDB-lite"/>
    </source>
</evidence>
<dbReference type="SUPFAM" id="SSF47769">
    <property type="entry name" value="SAM/Pointed domain"/>
    <property type="match status" value="3"/>
</dbReference>
<dbReference type="EMBL" id="CAIIXF020000001">
    <property type="protein sequence ID" value="CAH1775039.1"/>
    <property type="molecule type" value="Genomic_DNA"/>
</dbReference>
<comment type="caution">
    <text evidence="4">The sequence shown here is derived from an EMBL/GenBank/DDBJ whole genome shotgun (WGS) entry which is preliminary data.</text>
</comment>
<dbReference type="InterPro" id="IPR059089">
    <property type="entry name" value="Kazrin_N"/>
</dbReference>
<sequence>MSEDNQAPGMSGVDKNTTYERKDNHQSRTQSFAEALDTALNGLADMDERSKTLPLPDKATEKHKFANAIAKQNVIIGSAIQSLDNLNEQVVQYSEPESSLNANLEFGLSDDQKDNLKSSLALMRHLLLDAQRKFRNMVDENKRLASKIDGTLQVANHEVLSLRTELADTNKRLLEISQDGSMESGHTNDDDNIQMQEKEEREEEIKGLREKNEKLEQVVRGLQREVVELRRIKTTYCDSNSANEIKFDYIQSQQELSRAKESITAMKLDRKRLKSEKVDLLSQMKQLYCTLEDKESELRDFIRNYEMRMKESDDTIKQLAFEKEESEREKWEILARGREAAERSVKVRNQLFEAEGRVKALEEELQQLQQERQARLTSTTLGDDTTSGSNLTSIHSNNNTIETPESLDTNGATGFFTTSTPVEMRHPRVPEAAASEEDLKRLEELHTIKVPENVKFKKKKSSGFRSFSQVFTKGRNRRSLAMDPKLLEYDKDSPGGLKVLNTSNYREKQEIVRQCKDVSMSHWKANQVLAWLEITMCMPSYGKKCIENVKSGKVLLGLSDSELESALGINSYLHRRKLRLAIEEYRDPTSSKFPKASTIDHTWVSLKWLHDIGLPQYSTVFETLLIDGRVLNTLQKKHIEKHLNVHRKFHQSSLLHGVELLRRLNFDKEALLARRKACENSDFDPIVWSNQRVVKWINSIDLQEYADNLLESGVHGAMLVLEPSLTADTLATALSIPPSKSYVRRHLMSEWNNVIHPA</sequence>
<dbReference type="InterPro" id="IPR037614">
    <property type="entry name" value="Kazrin"/>
</dbReference>
<feature type="compositionally biased region" description="Basic and acidic residues" evidence="2">
    <location>
        <begin position="17"/>
        <end position="26"/>
    </location>
</feature>
<feature type="domain" description="SAM" evidence="3">
    <location>
        <begin position="688"/>
        <end position="719"/>
    </location>
</feature>
<evidence type="ECO:0000313" key="5">
    <source>
        <dbReference type="Proteomes" id="UP000749559"/>
    </source>
</evidence>
<dbReference type="Proteomes" id="UP000749559">
    <property type="component" value="Unassembled WGS sequence"/>
</dbReference>
<dbReference type="PROSITE" id="PS50105">
    <property type="entry name" value="SAM_DOMAIN"/>
    <property type="match status" value="3"/>
</dbReference>
<dbReference type="InterPro" id="IPR001660">
    <property type="entry name" value="SAM"/>
</dbReference>
<gene>
    <name evidence="4" type="ORF">OFUS_LOCUS2397</name>
</gene>
<dbReference type="OrthoDB" id="2132119at2759"/>
<dbReference type="Pfam" id="PF25986">
    <property type="entry name" value="Kazrin"/>
    <property type="match status" value="1"/>
</dbReference>
<feature type="compositionally biased region" description="Basic and acidic residues" evidence="2">
    <location>
        <begin position="196"/>
        <end position="207"/>
    </location>
</feature>
<keyword evidence="1" id="KW-0175">Coiled coil</keyword>
<dbReference type="Gene3D" id="1.10.150.50">
    <property type="entry name" value="Transcription Factor, Ets-1"/>
    <property type="match status" value="3"/>
</dbReference>
<dbReference type="PANTHER" id="PTHR12776:SF1">
    <property type="entry name" value="KAZRIN"/>
    <property type="match status" value="1"/>
</dbReference>
<reference evidence="4" key="1">
    <citation type="submission" date="2022-03" db="EMBL/GenBank/DDBJ databases">
        <authorList>
            <person name="Martin C."/>
        </authorList>
    </citation>
    <scope>NUCLEOTIDE SEQUENCE</scope>
</reference>
<dbReference type="Pfam" id="PF00536">
    <property type="entry name" value="SAM_1"/>
    <property type="match status" value="2"/>
</dbReference>
<proteinExistence type="predicted"/>
<dbReference type="Pfam" id="PF07647">
    <property type="entry name" value="SAM_2"/>
    <property type="match status" value="1"/>
</dbReference>
<feature type="coiled-coil region" evidence="1">
    <location>
        <begin position="256"/>
        <end position="378"/>
    </location>
</feature>
<evidence type="ECO:0000313" key="4">
    <source>
        <dbReference type="EMBL" id="CAH1775039.1"/>
    </source>
</evidence>
<feature type="region of interest" description="Disordered" evidence="2">
    <location>
        <begin position="176"/>
        <end position="207"/>
    </location>
</feature>
<evidence type="ECO:0000256" key="1">
    <source>
        <dbReference type="SAM" id="Coils"/>
    </source>
</evidence>
<protein>
    <recommendedName>
        <fullName evidence="3">SAM domain-containing protein</fullName>
    </recommendedName>
</protein>
<dbReference type="PANTHER" id="PTHR12776">
    <property type="entry name" value="KAZRIN-RELATED"/>
    <property type="match status" value="1"/>
</dbReference>
<feature type="compositionally biased region" description="Polar residues" evidence="2">
    <location>
        <begin position="390"/>
        <end position="411"/>
    </location>
</feature>
<evidence type="ECO:0000259" key="3">
    <source>
        <dbReference type="PROSITE" id="PS50105"/>
    </source>
</evidence>
<dbReference type="AlphaFoldDB" id="A0A8S4N3H1"/>
<dbReference type="SMART" id="SM00454">
    <property type="entry name" value="SAM"/>
    <property type="match status" value="3"/>
</dbReference>
<organism evidence="4 5">
    <name type="scientific">Owenia fusiformis</name>
    <name type="common">Polychaete worm</name>
    <dbReference type="NCBI Taxonomy" id="6347"/>
    <lineage>
        <taxon>Eukaryota</taxon>
        <taxon>Metazoa</taxon>
        <taxon>Spiralia</taxon>
        <taxon>Lophotrochozoa</taxon>
        <taxon>Annelida</taxon>
        <taxon>Polychaeta</taxon>
        <taxon>Sedentaria</taxon>
        <taxon>Canalipalpata</taxon>
        <taxon>Sabellida</taxon>
        <taxon>Oweniida</taxon>
        <taxon>Oweniidae</taxon>
        <taxon>Owenia</taxon>
    </lineage>
</organism>
<feature type="region of interest" description="Disordered" evidence="2">
    <location>
        <begin position="1"/>
        <end position="31"/>
    </location>
</feature>
<feature type="region of interest" description="Disordered" evidence="2">
    <location>
        <begin position="379"/>
        <end position="411"/>
    </location>
</feature>
<feature type="domain" description="SAM" evidence="3">
    <location>
        <begin position="523"/>
        <end position="588"/>
    </location>
</feature>
<feature type="non-terminal residue" evidence="4">
    <location>
        <position position="758"/>
    </location>
</feature>